<keyword evidence="12" id="KW-1185">Reference proteome</keyword>
<dbReference type="EMBL" id="CP041969">
    <property type="protein sequence ID" value="QMV42872.1"/>
    <property type="molecule type" value="Genomic_DNA"/>
</dbReference>
<keyword evidence="7" id="KW-0804">Transcription</keyword>
<keyword evidence="3 8" id="KW-0597">Phosphoprotein</keyword>
<dbReference type="PANTHER" id="PTHR42713:SF3">
    <property type="entry name" value="TRANSCRIPTIONAL REGULATORY PROTEIN HPTR"/>
    <property type="match status" value="1"/>
</dbReference>
<evidence type="ECO:0000313" key="12">
    <source>
        <dbReference type="Proteomes" id="UP000515679"/>
    </source>
</evidence>
<dbReference type="InterPro" id="IPR001789">
    <property type="entry name" value="Sig_transdc_resp-reg_receiver"/>
</dbReference>
<dbReference type="InterPro" id="IPR018062">
    <property type="entry name" value="HTH_AraC-typ_CS"/>
</dbReference>
<dbReference type="CDD" id="cd17536">
    <property type="entry name" value="REC_YesN-like"/>
    <property type="match status" value="1"/>
</dbReference>
<dbReference type="PRINTS" id="PR00032">
    <property type="entry name" value="HTHARAC"/>
</dbReference>
<dbReference type="AlphaFoldDB" id="A0A7G5C0Y8"/>
<keyword evidence="2" id="KW-0963">Cytoplasm</keyword>
<dbReference type="Pfam" id="PF00072">
    <property type="entry name" value="Response_reg"/>
    <property type="match status" value="1"/>
</dbReference>
<protein>
    <submittedName>
        <fullName evidence="11">Response regulator</fullName>
    </submittedName>
</protein>
<evidence type="ECO:0000256" key="4">
    <source>
        <dbReference type="ARBA" id="ARBA00023012"/>
    </source>
</evidence>
<dbReference type="Gene3D" id="3.40.50.2300">
    <property type="match status" value="1"/>
</dbReference>
<gene>
    <name evidence="11" type="ORF">FPL14_18020</name>
</gene>
<dbReference type="Gene3D" id="1.10.10.60">
    <property type="entry name" value="Homeodomain-like"/>
    <property type="match status" value="2"/>
</dbReference>
<dbReference type="InterPro" id="IPR011006">
    <property type="entry name" value="CheY-like_superfamily"/>
</dbReference>
<evidence type="ECO:0000259" key="10">
    <source>
        <dbReference type="PROSITE" id="PS50110"/>
    </source>
</evidence>
<evidence type="ECO:0000313" key="11">
    <source>
        <dbReference type="EMBL" id="QMV42872.1"/>
    </source>
</evidence>
<dbReference type="InterPro" id="IPR051552">
    <property type="entry name" value="HptR"/>
</dbReference>
<dbReference type="InterPro" id="IPR009057">
    <property type="entry name" value="Homeodomain-like_sf"/>
</dbReference>
<name>A0A7G5C0Y8_9BACL</name>
<dbReference type="GO" id="GO:0005737">
    <property type="term" value="C:cytoplasm"/>
    <property type="evidence" value="ECO:0007669"/>
    <property type="project" value="UniProtKB-SubCell"/>
</dbReference>
<evidence type="ECO:0000256" key="1">
    <source>
        <dbReference type="ARBA" id="ARBA00004496"/>
    </source>
</evidence>
<dbReference type="PROSITE" id="PS50110">
    <property type="entry name" value="RESPONSE_REGULATORY"/>
    <property type="match status" value="1"/>
</dbReference>
<dbReference type="PROSITE" id="PS00041">
    <property type="entry name" value="HTH_ARAC_FAMILY_1"/>
    <property type="match status" value="1"/>
</dbReference>
<dbReference type="PANTHER" id="PTHR42713">
    <property type="entry name" value="HISTIDINE KINASE-RELATED"/>
    <property type="match status" value="1"/>
</dbReference>
<proteinExistence type="predicted"/>
<dbReference type="PROSITE" id="PS01124">
    <property type="entry name" value="HTH_ARAC_FAMILY_2"/>
    <property type="match status" value="1"/>
</dbReference>
<organism evidence="11 12">
    <name type="scientific">Cohnella cholangitidis</name>
    <dbReference type="NCBI Taxonomy" id="2598458"/>
    <lineage>
        <taxon>Bacteria</taxon>
        <taxon>Bacillati</taxon>
        <taxon>Bacillota</taxon>
        <taxon>Bacilli</taxon>
        <taxon>Bacillales</taxon>
        <taxon>Paenibacillaceae</taxon>
        <taxon>Cohnella</taxon>
    </lineage>
</organism>
<evidence type="ECO:0000259" key="9">
    <source>
        <dbReference type="PROSITE" id="PS01124"/>
    </source>
</evidence>
<reference evidence="11 12" key="1">
    <citation type="submission" date="2019-07" db="EMBL/GenBank/DDBJ databases">
        <authorList>
            <person name="Kim J.K."/>
            <person name="Cheong H.-M."/>
            <person name="Choi Y."/>
            <person name="Hwang K.J."/>
            <person name="Lee S."/>
            <person name="Choi C."/>
        </authorList>
    </citation>
    <scope>NUCLEOTIDE SEQUENCE [LARGE SCALE GENOMIC DNA]</scope>
    <source>
        <strain evidence="11 12">KS 22</strain>
    </source>
</reference>
<keyword evidence="6" id="KW-0238">DNA-binding</keyword>
<feature type="domain" description="Response regulatory" evidence="10">
    <location>
        <begin position="3"/>
        <end position="120"/>
    </location>
</feature>
<sequence>MYKCVLADDEPLDLEGLQRLIDWHSLGIEVVFAAGSGFAALEFLRRESADILITDIKMPIMSGLELARQALESQPHIKLIFISGFEDFQYAQKAIQLSAFGYVLKPVDDSELYAFLQKLRSQLDKDKEKLAFERSIPLIRNRLIARWLENEGEPNDLAVLPDGGERQIRPDCNRSAVVEIDDLSWKLNSYPKARRDAVLRRIYDYIERQCGKYGLYPVQVAPHRLAILFRDSADCGEPLPVFRTILSEAGECMPLTLTIAVGERAAGRGELPSSYRSAVDALSLKWFVGKNRLICSGESNHYMATEARNLNEVLEELFDAMNGYELVRIDDILQLLFGIARGMEEKLQVHHFSFYLIARLEQYLASKGENFYALLDIELSHLDVLYRFETIADIQSWLRRRLFEISEKLNGKKLGKNRKLVEEMMKYVEERLGDSFTLKDVAHTFSFSPNYLGFLFKEETGENFSDYVIRQRLNQAKELLRDPKRKIYEVASEIGYKNFTVFNRQFRKLFGIAPGDYRKRI</sequence>
<dbReference type="SMART" id="SM00448">
    <property type="entry name" value="REC"/>
    <property type="match status" value="1"/>
</dbReference>
<dbReference type="Pfam" id="PF12833">
    <property type="entry name" value="HTH_18"/>
    <property type="match status" value="1"/>
</dbReference>
<evidence type="ECO:0000256" key="7">
    <source>
        <dbReference type="ARBA" id="ARBA00023163"/>
    </source>
</evidence>
<accession>A0A7G5C0Y8</accession>
<dbReference type="InterPro" id="IPR020449">
    <property type="entry name" value="Tscrpt_reg_AraC-type_HTH"/>
</dbReference>
<dbReference type="SMART" id="SM00342">
    <property type="entry name" value="HTH_ARAC"/>
    <property type="match status" value="1"/>
</dbReference>
<dbReference type="GO" id="GO:0043565">
    <property type="term" value="F:sequence-specific DNA binding"/>
    <property type="evidence" value="ECO:0007669"/>
    <property type="project" value="InterPro"/>
</dbReference>
<keyword evidence="5" id="KW-0805">Transcription regulation</keyword>
<dbReference type="KEGG" id="cchl:FPL14_18020"/>
<dbReference type="GO" id="GO:0003700">
    <property type="term" value="F:DNA-binding transcription factor activity"/>
    <property type="evidence" value="ECO:0007669"/>
    <property type="project" value="InterPro"/>
</dbReference>
<dbReference type="Proteomes" id="UP000515679">
    <property type="component" value="Chromosome"/>
</dbReference>
<dbReference type="InterPro" id="IPR018060">
    <property type="entry name" value="HTH_AraC"/>
</dbReference>
<evidence type="ECO:0000256" key="2">
    <source>
        <dbReference type="ARBA" id="ARBA00022490"/>
    </source>
</evidence>
<keyword evidence="4" id="KW-0902">Two-component regulatory system</keyword>
<evidence type="ECO:0000256" key="6">
    <source>
        <dbReference type="ARBA" id="ARBA00023125"/>
    </source>
</evidence>
<dbReference type="SUPFAM" id="SSF52172">
    <property type="entry name" value="CheY-like"/>
    <property type="match status" value="1"/>
</dbReference>
<evidence type="ECO:0000256" key="8">
    <source>
        <dbReference type="PROSITE-ProRule" id="PRU00169"/>
    </source>
</evidence>
<evidence type="ECO:0000256" key="5">
    <source>
        <dbReference type="ARBA" id="ARBA00023015"/>
    </source>
</evidence>
<dbReference type="GO" id="GO:0000160">
    <property type="term" value="P:phosphorelay signal transduction system"/>
    <property type="evidence" value="ECO:0007669"/>
    <property type="project" value="UniProtKB-KW"/>
</dbReference>
<feature type="domain" description="HTH araC/xylS-type" evidence="9">
    <location>
        <begin position="422"/>
        <end position="520"/>
    </location>
</feature>
<feature type="modified residue" description="4-aspartylphosphate" evidence="8">
    <location>
        <position position="55"/>
    </location>
</feature>
<dbReference type="SUPFAM" id="SSF46689">
    <property type="entry name" value="Homeodomain-like"/>
    <property type="match status" value="2"/>
</dbReference>
<dbReference type="RefSeq" id="WP_182299099.1">
    <property type="nucleotide sequence ID" value="NZ_CP041969.1"/>
</dbReference>
<comment type="subcellular location">
    <subcellularLocation>
        <location evidence="1">Cytoplasm</location>
    </subcellularLocation>
</comment>
<evidence type="ECO:0000256" key="3">
    <source>
        <dbReference type="ARBA" id="ARBA00022553"/>
    </source>
</evidence>